<keyword evidence="2" id="KW-0812">Transmembrane</keyword>
<keyword evidence="2" id="KW-0472">Membrane</keyword>
<dbReference type="InterPro" id="IPR036278">
    <property type="entry name" value="Sialidase_sf"/>
</dbReference>
<dbReference type="AlphaFoldDB" id="A0A6L9QF23"/>
<feature type="non-terminal residue" evidence="3">
    <location>
        <position position="1"/>
    </location>
</feature>
<feature type="compositionally biased region" description="Pro residues" evidence="1">
    <location>
        <begin position="16"/>
        <end position="40"/>
    </location>
</feature>
<name>A0A6L9QF23_9ACTN</name>
<dbReference type="Gene3D" id="2.120.10.10">
    <property type="match status" value="1"/>
</dbReference>
<gene>
    <name evidence="3" type="ORF">G3I70_16560</name>
</gene>
<protein>
    <submittedName>
        <fullName evidence="3">Uncharacterized protein</fullName>
    </submittedName>
</protein>
<comment type="caution">
    <text evidence="3">The sequence shown here is derived from an EMBL/GenBank/DDBJ whole genome shotgun (WGS) entry which is preliminary data.</text>
</comment>
<dbReference type="EMBL" id="JAAGLI010000399">
    <property type="protein sequence ID" value="NEA24089.1"/>
    <property type="molecule type" value="Genomic_DNA"/>
</dbReference>
<evidence type="ECO:0000256" key="1">
    <source>
        <dbReference type="SAM" id="MobiDB-lite"/>
    </source>
</evidence>
<feature type="transmembrane region" description="Helical" evidence="2">
    <location>
        <begin position="108"/>
        <end position="132"/>
    </location>
</feature>
<dbReference type="Proteomes" id="UP000475532">
    <property type="component" value="Unassembled WGS sequence"/>
</dbReference>
<evidence type="ECO:0000313" key="4">
    <source>
        <dbReference type="Proteomes" id="UP000475532"/>
    </source>
</evidence>
<evidence type="ECO:0000256" key="2">
    <source>
        <dbReference type="SAM" id="Phobius"/>
    </source>
</evidence>
<proteinExistence type="predicted"/>
<dbReference type="SUPFAM" id="SSF110296">
    <property type="entry name" value="Oligoxyloglucan reducing end-specific cellobiohydrolase"/>
    <property type="match status" value="2"/>
</dbReference>
<dbReference type="SUPFAM" id="SSF50939">
    <property type="entry name" value="Sialidases"/>
    <property type="match status" value="1"/>
</dbReference>
<feature type="region of interest" description="Disordered" evidence="1">
    <location>
        <begin position="1"/>
        <end position="103"/>
    </location>
</feature>
<keyword evidence="2" id="KW-1133">Transmembrane helix</keyword>
<reference evidence="3 4" key="1">
    <citation type="submission" date="2020-01" db="EMBL/GenBank/DDBJ databases">
        <title>Insect and environment-associated Actinomycetes.</title>
        <authorList>
            <person name="Currrie C."/>
            <person name="Chevrette M."/>
            <person name="Carlson C."/>
            <person name="Stubbendieck R."/>
            <person name="Wendt-Pienkowski E."/>
        </authorList>
    </citation>
    <scope>NUCLEOTIDE SEQUENCE [LARGE SCALE GENOMIC DNA]</scope>
    <source>
        <strain evidence="3 4">SID10258</strain>
    </source>
</reference>
<accession>A0A6L9QF23</accession>
<organism evidence="3 4">
    <name type="scientific">Actinomadura bangladeshensis</name>
    <dbReference type="NCBI Taxonomy" id="453573"/>
    <lineage>
        <taxon>Bacteria</taxon>
        <taxon>Bacillati</taxon>
        <taxon>Actinomycetota</taxon>
        <taxon>Actinomycetes</taxon>
        <taxon>Streptosporangiales</taxon>
        <taxon>Thermomonosporaceae</taxon>
        <taxon>Actinomadura</taxon>
    </lineage>
</organism>
<evidence type="ECO:0000313" key="3">
    <source>
        <dbReference type="EMBL" id="NEA24089.1"/>
    </source>
</evidence>
<sequence length="863" mass="86003">PPAREPFPYAQEIPGPAVPPAAAPAAPPPAVPAPPAPEPFPYAQEVPGAPSTPPAAEPFPWAQQVPGGPRPAHEAAHPAAPPPPVVDEPWRTAQSKPRKPRRSLKKPLLIGTAGLAVVALVAAGVFLVPGLLGDDEGGGESGAKLAGALFPVNGAARTDGRDQQFTGVAAAGSTVVAVGSETGVGVSRGLFAVSADGGRTFTSATTREPESGGPATAALPQAVGGGSQGWVAIGSGKGTGAVWTSPDGRSWTRQPDAVGRVFGPGSQVNQIVATAGGFIAIGAKSAKPDQSDAEAALWTSADGRQWEARIGDQIGLEVKKASYSLVEAAASGDTIVLKALIKPDNKKPPQYRKVWRSQDGGRTWAVSEVPVPKGSRGLAVGGGSAGFLAVREMKKDDDFYGQAFVSKDGKTWRGAGKLEMAGYNHTAQILGDAKGFTAVVAGGGNTILAQSADGATWKPAGTLPGKPGSSVAGAAPAEGQTVLVGRQPGGGDLNPLLSVFDSAGRAVPVDPAKIPGLIRPDHTVQAVGASGSLAVAVGSASGDAAVWTSADGASWKAAQGLGAAFTRPGPQQLLDVTGGKSGWLAVGYDQSAPKHPLVVTSADGATWQAADSGAAFQDGKRGALITNAAAAGAAGYVVVGTEGPSAATWSSTDLKTWKRGAGADATVLEGKPNAGRWMLDVASAGSGFTAVGGVRDAKGNHPAVWSSPDGLRWTVKTLPLPSSVIEGHLTHVAAKGGTLVAAGIASSKEGADWIGYVSADGGSTWRELPVPGGDGHIVTTALAATPSGFAATATVGTAGSTDVVSMTSRDGSAWTAAKPGGTGLGGDGDQRVTGLAPLGGRVLGVGRSADAETEQPVLWTRAG</sequence>